<dbReference type="InterPro" id="IPR055346">
    <property type="entry name" value="Fe-S_cluster_assembly_SufBD"/>
</dbReference>
<dbReference type="Pfam" id="PF01458">
    <property type="entry name" value="SUFBD_core"/>
    <property type="match status" value="1"/>
</dbReference>
<reference evidence="4 5" key="2">
    <citation type="journal article" date="2011" name="Stand. Genomic Sci.">
        <title>Complete genome sequence of Mahella australiensis type strain (50-1 BON).</title>
        <authorList>
            <person name="Sikorski J."/>
            <person name="Teshima H."/>
            <person name="Nolan M."/>
            <person name="Lucas S."/>
            <person name="Hammon N."/>
            <person name="Deshpande S."/>
            <person name="Cheng J.F."/>
            <person name="Pitluck S."/>
            <person name="Liolios K."/>
            <person name="Pagani I."/>
            <person name="Ivanova N."/>
            <person name="Huntemann M."/>
            <person name="Mavromatis K."/>
            <person name="Ovchinikova G."/>
            <person name="Pati A."/>
            <person name="Tapia R."/>
            <person name="Han C."/>
            <person name="Goodwin L."/>
            <person name="Chen A."/>
            <person name="Palaniappan K."/>
            <person name="Land M."/>
            <person name="Hauser L."/>
            <person name="Ngatchou-Djao O.D."/>
            <person name="Rohde M."/>
            <person name="Pukall R."/>
            <person name="Spring S."/>
            <person name="Abt B."/>
            <person name="Goker M."/>
            <person name="Detter J.C."/>
            <person name="Woyke T."/>
            <person name="Bristow J."/>
            <person name="Markowitz V."/>
            <person name="Hugenholtz P."/>
            <person name="Eisen J.A."/>
            <person name="Kyrpides N.C."/>
            <person name="Klenk H.P."/>
            <person name="Lapidus A."/>
        </authorList>
    </citation>
    <scope>NUCLEOTIDE SEQUENCE [LARGE SCALE GENOMIC DNA]</scope>
    <source>
        <strain evidence="5">DSM 15567 / CIP 107919 / 50-1 BON</strain>
    </source>
</reference>
<dbReference type="OrthoDB" id="9803529at2"/>
<reference evidence="5" key="1">
    <citation type="submission" date="2010-11" db="EMBL/GenBank/DDBJ databases">
        <title>The complete genome of Mahella australiensis DSM 15567.</title>
        <authorList>
            <consortium name="US DOE Joint Genome Institute (JGI-PGF)"/>
            <person name="Lucas S."/>
            <person name="Copeland A."/>
            <person name="Lapidus A."/>
            <person name="Bruce D."/>
            <person name="Goodwin L."/>
            <person name="Pitluck S."/>
            <person name="Kyrpides N."/>
            <person name="Mavromatis K."/>
            <person name="Pagani I."/>
            <person name="Ivanova N."/>
            <person name="Teshima H."/>
            <person name="Brettin T."/>
            <person name="Detter J.C."/>
            <person name="Han C."/>
            <person name="Tapia R."/>
            <person name="Land M."/>
            <person name="Hauser L."/>
            <person name="Markowitz V."/>
            <person name="Cheng J.-F."/>
            <person name="Hugenholtz P."/>
            <person name="Woyke T."/>
            <person name="Wu D."/>
            <person name="Spring S."/>
            <person name="Pukall R."/>
            <person name="Steenblock K."/>
            <person name="Schneider S."/>
            <person name="Klenk H.-P."/>
            <person name="Eisen J.A."/>
        </authorList>
    </citation>
    <scope>NUCLEOTIDE SEQUENCE [LARGE SCALE GENOMIC DNA]</scope>
    <source>
        <strain evidence="5">DSM 15567 / CIP 107919 / 50-1 BON</strain>
    </source>
</reference>
<dbReference type="KEGG" id="mas:Mahau_2331"/>
<dbReference type="PANTHER" id="PTHR30508:SF1">
    <property type="entry name" value="UPF0051 PROTEIN ABCI8, CHLOROPLASTIC-RELATED"/>
    <property type="match status" value="1"/>
</dbReference>
<organism evidence="4 5">
    <name type="scientific">Mahella australiensis (strain DSM 15567 / CIP 107919 / 50-1 BON)</name>
    <dbReference type="NCBI Taxonomy" id="697281"/>
    <lineage>
        <taxon>Bacteria</taxon>
        <taxon>Bacillati</taxon>
        <taxon>Bacillota</taxon>
        <taxon>Clostridia</taxon>
        <taxon>Thermoanaerobacterales</taxon>
        <taxon>Thermoanaerobacterales Family IV. Incertae Sedis</taxon>
        <taxon>Mahella</taxon>
    </lineage>
</organism>
<dbReference type="Proteomes" id="UP000008457">
    <property type="component" value="Chromosome"/>
</dbReference>
<name>F3ZW88_MAHA5</name>
<dbReference type="AlphaFoldDB" id="F3ZW88"/>
<evidence type="ECO:0000259" key="3">
    <source>
        <dbReference type="Pfam" id="PF19295"/>
    </source>
</evidence>
<evidence type="ECO:0000256" key="1">
    <source>
        <dbReference type="ARBA" id="ARBA00043967"/>
    </source>
</evidence>
<gene>
    <name evidence="4" type="ordered locus">Mahau_2331</name>
</gene>
<comment type="similarity">
    <text evidence="1">Belongs to the iron-sulfur cluster assembly SufBD family.</text>
</comment>
<keyword evidence="5" id="KW-1185">Reference proteome</keyword>
<dbReference type="PANTHER" id="PTHR30508">
    <property type="entry name" value="FES CLUSTER ASSEMBLY PROTEIN SUF"/>
    <property type="match status" value="1"/>
</dbReference>
<dbReference type="Pfam" id="PF19295">
    <property type="entry name" value="SufBD_N"/>
    <property type="match status" value="1"/>
</dbReference>
<proteinExistence type="inferred from homology"/>
<evidence type="ECO:0000259" key="2">
    <source>
        <dbReference type="Pfam" id="PF01458"/>
    </source>
</evidence>
<accession>F3ZW88</accession>
<dbReference type="InterPro" id="IPR037284">
    <property type="entry name" value="SUF_FeS_clus_asmbl_SufBD_sf"/>
</dbReference>
<feature type="domain" description="SUF system FeS cluster assembly SufBD N-terminal" evidence="3">
    <location>
        <begin position="93"/>
        <end position="151"/>
    </location>
</feature>
<dbReference type="HOGENOM" id="CLU_026231_0_1_9"/>
<dbReference type="InterPro" id="IPR045595">
    <property type="entry name" value="SufBD_N"/>
</dbReference>
<dbReference type="STRING" id="697281.Mahau_2331"/>
<evidence type="ECO:0000313" key="5">
    <source>
        <dbReference type="Proteomes" id="UP000008457"/>
    </source>
</evidence>
<sequence>MSIELKYEDELKERAIKALDKKATYGEDIDLSVFEEPDESEAVDELSKLPREIQEAAIASGIDPTEANRSGSFMQLDHTVIYRNIQKAYGDKLEIMDINDAMAKYPEIREKYWWRAAKVDQDKYTAFSELHDVHGYFIRVFAGQKVDKPIQSCLMLQENARVQNVHNVIVVEEGADAQVITGCSLAPKVENGLHLGISEFFVEKNAKLTFTMIHNWAPEFHVRPRSAAVVDDNGVFINNYVLLKPVRSIQSFPSARLVGKNSVAAFNSLLYGLEDSNIDVGSRIILEGEGSSGQAISRAIVNDSSKIYARGALESKQDDSRAHLDCRGILMSPHGMMYAVPELLSEAPGSYLSHEAAIGPIAEEEVQYLMSRGLTKDEAVSLITRGFMDVKILGLPKMLEDYISQMIEATQKESM</sequence>
<dbReference type="GO" id="GO:0016226">
    <property type="term" value="P:iron-sulfur cluster assembly"/>
    <property type="evidence" value="ECO:0007669"/>
    <property type="project" value="InterPro"/>
</dbReference>
<dbReference type="InterPro" id="IPR000825">
    <property type="entry name" value="SUF_FeS_clus_asmbl_SufBD_core"/>
</dbReference>
<dbReference type="SUPFAM" id="SSF101960">
    <property type="entry name" value="Stabilizer of iron transporter SufD"/>
    <property type="match status" value="1"/>
</dbReference>
<evidence type="ECO:0000313" key="4">
    <source>
        <dbReference type="EMBL" id="AEE97497.1"/>
    </source>
</evidence>
<dbReference type="EMBL" id="CP002360">
    <property type="protein sequence ID" value="AEE97497.1"/>
    <property type="molecule type" value="Genomic_DNA"/>
</dbReference>
<feature type="domain" description="SUF system FeS cluster assembly SufBD core" evidence="2">
    <location>
        <begin position="158"/>
        <end position="387"/>
    </location>
</feature>
<dbReference type="RefSeq" id="WP_013781923.1">
    <property type="nucleotide sequence ID" value="NC_015520.1"/>
</dbReference>
<protein>
    <submittedName>
        <fullName evidence="4">SufBD protein</fullName>
    </submittedName>
</protein>
<dbReference type="eggNOG" id="COG0719">
    <property type="taxonomic scope" value="Bacteria"/>
</dbReference>